<dbReference type="AlphaFoldDB" id="A0A0F4GH83"/>
<dbReference type="InterPro" id="IPR005788">
    <property type="entry name" value="PDI_thioredoxin-like_dom"/>
</dbReference>
<feature type="signal peptide" evidence="10">
    <location>
        <begin position="1"/>
        <end position="35"/>
    </location>
</feature>
<dbReference type="Gene3D" id="1.20.1150.12">
    <property type="entry name" value="Endoplasmic reticulum resident protein 29, C-terminal domain"/>
    <property type="match status" value="1"/>
</dbReference>
<evidence type="ECO:0000256" key="3">
    <source>
        <dbReference type="ARBA" id="ARBA00012723"/>
    </source>
</evidence>
<dbReference type="GO" id="GO:0006457">
    <property type="term" value="P:protein folding"/>
    <property type="evidence" value="ECO:0007669"/>
    <property type="project" value="TreeGrafter"/>
</dbReference>
<keyword evidence="5" id="KW-0677">Repeat</keyword>
<comment type="caution">
    <text evidence="12">The sequence shown here is derived from an EMBL/GenBank/DDBJ whole genome shotgun (WGS) entry which is preliminary data.</text>
</comment>
<dbReference type="CDD" id="cd02998">
    <property type="entry name" value="PDI_a_ERp38"/>
    <property type="match status" value="2"/>
</dbReference>
<dbReference type="PROSITE" id="PS51352">
    <property type="entry name" value="THIOREDOXIN_2"/>
    <property type="match status" value="2"/>
</dbReference>
<dbReference type="GO" id="GO:0005783">
    <property type="term" value="C:endoplasmic reticulum"/>
    <property type="evidence" value="ECO:0007669"/>
    <property type="project" value="InterPro"/>
</dbReference>
<dbReference type="Proteomes" id="UP000033647">
    <property type="component" value="Unassembled WGS sequence"/>
</dbReference>
<evidence type="ECO:0000256" key="5">
    <source>
        <dbReference type="ARBA" id="ARBA00022737"/>
    </source>
</evidence>
<dbReference type="InterPro" id="IPR013766">
    <property type="entry name" value="Thioredoxin_domain"/>
</dbReference>
<dbReference type="OrthoDB" id="10264505at2759"/>
<protein>
    <recommendedName>
        <fullName evidence="3">protein disulfide-isomerase</fullName>
        <ecNumber evidence="3">5.3.4.1</ecNumber>
    </recommendedName>
</protein>
<evidence type="ECO:0000256" key="8">
    <source>
        <dbReference type="ARBA" id="ARBA00023284"/>
    </source>
</evidence>
<sequence>MDSFNPPQTQHHLNTMLRLTQIFTAALAVVSTSAAAVVDLTPSNFDSVVLKSGKPALVEFFAPWCGHCKTLAPIYEELAGSFASSTDKITIAKVDADEHKSLGTKYGIQGFPTIKYFDGSGKSEPEDYKKGRDIDSLTEFITEKIGVKPKGAKKIASSVEMLNDSTFDKQIGGDMDAIVAFTAPWCGHCKSLAPIWETVAADFASEPSVLIAKVDADAPNGKKTAERYEVRSYPTILYFPKGSKDAVPYTGGRTEADLVSFVNEKAGTFRSPGGGLNALAGVIPSLDEAVAALKTGGEKAYKELAKQAAALQDKTAEYYAKVASKAETNAGYLEKEYTRLQNLIGKGNLAPEKLDDLISRKNILSRFIGQEDDAKSEL</sequence>
<evidence type="ECO:0000256" key="7">
    <source>
        <dbReference type="ARBA" id="ARBA00023235"/>
    </source>
</evidence>
<dbReference type="InterPro" id="IPR011679">
    <property type="entry name" value="ERp29_C"/>
</dbReference>
<dbReference type="FunFam" id="3.40.30.10:FF:000032">
    <property type="entry name" value="Protein disulfide-isomerase A6 homolog"/>
    <property type="match status" value="1"/>
</dbReference>
<dbReference type="GO" id="GO:0003756">
    <property type="term" value="F:protein disulfide isomerase activity"/>
    <property type="evidence" value="ECO:0007669"/>
    <property type="project" value="UniProtKB-EC"/>
</dbReference>
<dbReference type="PROSITE" id="PS00194">
    <property type="entry name" value="THIOREDOXIN_1"/>
    <property type="match status" value="2"/>
</dbReference>
<dbReference type="InterPro" id="IPR051063">
    <property type="entry name" value="PDI"/>
</dbReference>
<evidence type="ECO:0000256" key="9">
    <source>
        <dbReference type="RuleBase" id="RU004208"/>
    </source>
</evidence>
<dbReference type="InterPro" id="IPR036249">
    <property type="entry name" value="Thioredoxin-like_sf"/>
</dbReference>
<keyword evidence="6" id="KW-1015">Disulfide bond</keyword>
<evidence type="ECO:0000256" key="1">
    <source>
        <dbReference type="ARBA" id="ARBA00001182"/>
    </source>
</evidence>
<evidence type="ECO:0000256" key="4">
    <source>
        <dbReference type="ARBA" id="ARBA00022729"/>
    </source>
</evidence>
<dbReference type="Gene3D" id="3.40.30.10">
    <property type="entry name" value="Glutaredoxin"/>
    <property type="match status" value="2"/>
</dbReference>
<proteinExistence type="inferred from homology"/>
<dbReference type="EMBL" id="LAFY01004066">
    <property type="protein sequence ID" value="KJX95530.1"/>
    <property type="molecule type" value="Genomic_DNA"/>
</dbReference>
<dbReference type="SUPFAM" id="SSF52833">
    <property type="entry name" value="Thioredoxin-like"/>
    <property type="match status" value="2"/>
</dbReference>
<dbReference type="PANTHER" id="PTHR45672:SF11">
    <property type="entry name" value="PROTEIN DISULFIDE-ISOMERASE C17H9.14C"/>
    <property type="match status" value="1"/>
</dbReference>
<reference evidence="12 13" key="1">
    <citation type="submission" date="2015-03" db="EMBL/GenBank/DDBJ databases">
        <title>RNA-seq based gene annotation and comparative genomics of four Zymoseptoria species reveal species-specific pathogenicity related genes and transposable element activity.</title>
        <authorList>
            <person name="Grandaubert J."/>
            <person name="Bhattacharyya A."/>
            <person name="Stukenbrock E.H."/>
        </authorList>
    </citation>
    <scope>NUCLEOTIDE SEQUENCE [LARGE SCALE GENOMIC DNA]</scope>
    <source>
        <strain evidence="12 13">Zb18110</strain>
    </source>
</reference>
<dbReference type="Pfam" id="PF00085">
    <property type="entry name" value="Thioredoxin"/>
    <property type="match status" value="2"/>
</dbReference>
<keyword evidence="13" id="KW-1185">Reference proteome</keyword>
<feature type="chain" id="PRO_5002468693" description="protein disulfide-isomerase" evidence="10">
    <location>
        <begin position="36"/>
        <end position="378"/>
    </location>
</feature>
<dbReference type="SUPFAM" id="SSF47933">
    <property type="entry name" value="ERP29 C domain-like"/>
    <property type="match status" value="1"/>
</dbReference>
<dbReference type="InterPro" id="IPR036356">
    <property type="entry name" value="ERp29_C_sf"/>
</dbReference>
<dbReference type="InterPro" id="IPR017937">
    <property type="entry name" value="Thioredoxin_CS"/>
</dbReference>
<dbReference type="CDD" id="cd00238">
    <property type="entry name" value="ERp29c"/>
    <property type="match status" value="1"/>
</dbReference>
<evidence type="ECO:0000259" key="11">
    <source>
        <dbReference type="PROSITE" id="PS51352"/>
    </source>
</evidence>
<name>A0A0F4GH83_9PEZI</name>
<dbReference type="EC" id="5.3.4.1" evidence="3"/>
<feature type="domain" description="Thioredoxin" evidence="11">
    <location>
        <begin position="23"/>
        <end position="146"/>
    </location>
</feature>
<dbReference type="Pfam" id="PF07749">
    <property type="entry name" value="ERp29"/>
    <property type="match status" value="1"/>
</dbReference>
<dbReference type="NCBIfam" id="TIGR01126">
    <property type="entry name" value="pdi_dom"/>
    <property type="match status" value="2"/>
</dbReference>
<evidence type="ECO:0000313" key="13">
    <source>
        <dbReference type="Proteomes" id="UP000033647"/>
    </source>
</evidence>
<evidence type="ECO:0000313" key="12">
    <source>
        <dbReference type="EMBL" id="KJX95530.1"/>
    </source>
</evidence>
<dbReference type="PRINTS" id="PR00421">
    <property type="entry name" value="THIOREDOXIN"/>
</dbReference>
<accession>A0A0F4GH83</accession>
<evidence type="ECO:0000256" key="6">
    <source>
        <dbReference type="ARBA" id="ARBA00023157"/>
    </source>
</evidence>
<dbReference type="PANTHER" id="PTHR45672">
    <property type="entry name" value="PROTEIN DISULFIDE-ISOMERASE C17H9.14C-RELATED"/>
    <property type="match status" value="1"/>
</dbReference>
<comment type="catalytic activity">
    <reaction evidence="1">
        <text>Catalyzes the rearrangement of -S-S- bonds in proteins.</text>
        <dbReference type="EC" id="5.3.4.1"/>
    </reaction>
</comment>
<feature type="domain" description="Thioredoxin" evidence="11">
    <location>
        <begin position="148"/>
        <end position="267"/>
    </location>
</feature>
<comment type="similarity">
    <text evidence="2 9">Belongs to the protein disulfide isomerase family.</text>
</comment>
<keyword evidence="8" id="KW-0676">Redox-active center</keyword>
<gene>
    <name evidence="12" type="ORF">TI39_contig4106g00004</name>
</gene>
<keyword evidence="7 12" id="KW-0413">Isomerase</keyword>
<dbReference type="STRING" id="1047168.A0A0F4GH83"/>
<keyword evidence="4 10" id="KW-0732">Signal</keyword>
<evidence type="ECO:0000256" key="2">
    <source>
        <dbReference type="ARBA" id="ARBA00006347"/>
    </source>
</evidence>
<evidence type="ECO:0000256" key="10">
    <source>
        <dbReference type="SAM" id="SignalP"/>
    </source>
</evidence>
<organism evidence="12 13">
    <name type="scientific">Zymoseptoria brevis</name>
    <dbReference type="NCBI Taxonomy" id="1047168"/>
    <lineage>
        <taxon>Eukaryota</taxon>
        <taxon>Fungi</taxon>
        <taxon>Dikarya</taxon>
        <taxon>Ascomycota</taxon>
        <taxon>Pezizomycotina</taxon>
        <taxon>Dothideomycetes</taxon>
        <taxon>Dothideomycetidae</taxon>
        <taxon>Mycosphaerellales</taxon>
        <taxon>Mycosphaerellaceae</taxon>
        <taxon>Zymoseptoria</taxon>
    </lineage>
</organism>